<accession>A0A6A6WWZ1</accession>
<dbReference type="AlphaFoldDB" id="A0A6A6WWZ1"/>
<organism evidence="4 5">
    <name type="scientific">Melanomma pulvis-pyrius CBS 109.77</name>
    <dbReference type="NCBI Taxonomy" id="1314802"/>
    <lineage>
        <taxon>Eukaryota</taxon>
        <taxon>Fungi</taxon>
        <taxon>Dikarya</taxon>
        <taxon>Ascomycota</taxon>
        <taxon>Pezizomycotina</taxon>
        <taxon>Dothideomycetes</taxon>
        <taxon>Pleosporomycetidae</taxon>
        <taxon>Pleosporales</taxon>
        <taxon>Melanommataceae</taxon>
        <taxon>Melanomma</taxon>
    </lineage>
</organism>
<keyword evidence="3" id="KW-0560">Oxidoreductase</keyword>
<dbReference type="InterPro" id="IPR036291">
    <property type="entry name" value="NAD(P)-bd_dom_sf"/>
</dbReference>
<proteinExistence type="inferred from homology"/>
<gene>
    <name evidence="4" type="ORF">K505DRAFT_420983</name>
</gene>
<dbReference type="Proteomes" id="UP000799757">
    <property type="component" value="Unassembled WGS sequence"/>
</dbReference>
<protein>
    <submittedName>
        <fullName evidence="4">Carbonyl reductase</fullName>
    </submittedName>
</protein>
<dbReference type="PRINTS" id="PR00081">
    <property type="entry name" value="GDHRDH"/>
</dbReference>
<evidence type="ECO:0000313" key="4">
    <source>
        <dbReference type="EMBL" id="KAF2788626.1"/>
    </source>
</evidence>
<dbReference type="PANTHER" id="PTHR43963">
    <property type="entry name" value="CARBONYL REDUCTASE 1-RELATED"/>
    <property type="match status" value="1"/>
</dbReference>
<dbReference type="SUPFAM" id="SSF51735">
    <property type="entry name" value="NAD(P)-binding Rossmann-fold domains"/>
    <property type="match status" value="1"/>
</dbReference>
<dbReference type="OrthoDB" id="191139at2759"/>
<evidence type="ECO:0000256" key="1">
    <source>
        <dbReference type="ARBA" id="ARBA00006484"/>
    </source>
</evidence>
<keyword evidence="2" id="KW-0521">NADP</keyword>
<dbReference type="PANTHER" id="PTHR43963:SF6">
    <property type="entry name" value="CHAIN DEHYDROGENASE FAMILY PROTEIN, PUTATIVE (AFU_ORTHOLOGUE AFUA_3G15350)-RELATED"/>
    <property type="match status" value="1"/>
</dbReference>
<evidence type="ECO:0000256" key="3">
    <source>
        <dbReference type="ARBA" id="ARBA00023002"/>
    </source>
</evidence>
<evidence type="ECO:0000313" key="5">
    <source>
        <dbReference type="Proteomes" id="UP000799757"/>
    </source>
</evidence>
<reference evidence="4" key="1">
    <citation type="journal article" date="2020" name="Stud. Mycol.">
        <title>101 Dothideomycetes genomes: a test case for predicting lifestyles and emergence of pathogens.</title>
        <authorList>
            <person name="Haridas S."/>
            <person name="Albert R."/>
            <person name="Binder M."/>
            <person name="Bloem J."/>
            <person name="Labutti K."/>
            <person name="Salamov A."/>
            <person name="Andreopoulos B."/>
            <person name="Baker S."/>
            <person name="Barry K."/>
            <person name="Bills G."/>
            <person name="Bluhm B."/>
            <person name="Cannon C."/>
            <person name="Castanera R."/>
            <person name="Culley D."/>
            <person name="Daum C."/>
            <person name="Ezra D."/>
            <person name="Gonzalez J."/>
            <person name="Henrissat B."/>
            <person name="Kuo A."/>
            <person name="Liang C."/>
            <person name="Lipzen A."/>
            <person name="Lutzoni F."/>
            <person name="Magnuson J."/>
            <person name="Mondo S."/>
            <person name="Nolan M."/>
            <person name="Ohm R."/>
            <person name="Pangilinan J."/>
            <person name="Park H.-J."/>
            <person name="Ramirez L."/>
            <person name="Alfaro M."/>
            <person name="Sun H."/>
            <person name="Tritt A."/>
            <person name="Yoshinaga Y."/>
            <person name="Zwiers L.-H."/>
            <person name="Turgeon B."/>
            <person name="Goodwin S."/>
            <person name="Spatafora J."/>
            <person name="Crous P."/>
            <person name="Grigoriev I."/>
        </authorList>
    </citation>
    <scope>NUCLEOTIDE SEQUENCE</scope>
    <source>
        <strain evidence="4">CBS 109.77</strain>
    </source>
</reference>
<dbReference type="Gene3D" id="3.40.50.720">
    <property type="entry name" value="NAD(P)-binding Rossmann-like Domain"/>
    <property type="match status" value="1"/>
</dbReference>
<keyword evidence="5" id="KW-1185">Reference proteome</keyword>
<name>A0A6A6WWZ1_9PLEO</name>
<dbReference type="Pfam" id="PF00106">
    <property type="entry name" value="adh_short"/>
    <property type="match status" value="1"/>
</dbReference>
<dbReference type="GO" id="GO:0016491">
    <property type="term" value="F:oxidoreductase activity"/>
    <property type="evidence" value="ECO:0007669"/>
    <property type="project" value="UniProtKB-KW"/>
</dbReference>
<comment type="similarity">
    <text evidence="1">Belongs to the short-chain dehydrogenases/reductases (SDR) family.</text>
</comment>
<evidence type="ECO:0000256" key="2">
    <source>
        <dbReference type="ARBA" id="ARBA00022857"/>
    </source>
</evidence>
<dbReference type="InterPro" id="IPR002347">
    <property type="entry name" value="SDR_fam"/>
</dbReference>
<dbReference type="EMBL" id="MU002200">
    <property type="protein sequence ID" value="KAF2788626.1"/>
    <property type="molecule type" value="Genomic_DNA"/>
</dbReference>
<sequence>MATQNRPIVLITGANQGIGLTTARILAEEHSFHVIIGSRIMEAGEKAASDLRSHGHMATSLQLDLNSAPSIDAAITTIAQDFGYLDVLINNAGIFLDFDPTLSKYDLYTKTFQTNVVGPAALTDGLLPLLRKAKCGPPRIIFVSSSMGSIDLSKDKTTPWYHLDCKAYDTSKAAANMLMVNYDRIMDGTGAKVNSVCPGKVATNLTGYDGVDLETGASRIVEIAVAGDEGVSGTFTNRDGPLPF</sequence>